<dbReference type="InterPro" id="IPR017438">
    <property type="entry name" value="ATP-NAD_kinase_N"/>
</dbReference>
<dbReference type="GO" id="GO:0019674">
    <property type="term" value="P:NAD+ metabolic process"/>
    <property type="evidence" value="ECO:0007669"/>
    <property type="project" value="InterPro"/>
</dbReference>
<keyword evidence="1 6" id="KW-0808">Transferase</keyword>
<evidence type="ECO:0000256" key="5">
    <source>
        <dbReference type="ARBA" id="ARBA00047925"/>
    </source>
</evidence>
<comment type="caution">
    <text evidence="6">Lacks conserved residue(s) required for the propagation of feature annotation.</text>
</comment>
<dbReference type="PANTHER" id="PTHR20275">
    <property type="entry name" value="NAD KINASE"/>
    <property type="match status" value="1"/>
</dbReference>
<keyword evidence="2 6" id="KW-0418">Kinase</keyword>
<dbReference type="EMBL" id="QGGY01000003">
    <property type="protein sequence ID" value="PWJ77470.1"/>
    <property type="molecule type" value="Genomic_DNA"/>
</dbReference>
<feature type="binding site" evidence="6">
    <location>
        <position position="207"/>
    </location>
    <ligand>
        <name>NAD(+)</name>
        <dbReference type="ChEBI" id="CHEBI:57540"/>
    </ligand>
</feature>
<dbReference type="AlphaFoldDB" id="A0AB73T7H2"/>
<comment type="function">
    <text evidence="6">Involved in the regulation of the intracellular balance of NAD and NADP, and is a key enzyme in the biosynthesis of NADP. Catalyzes specifically the phosphorylation on 2'-hydroxyl of the adenosine moiety of NAD to yield NADP.</text>
</comment>
<dbReference type="InterPro" id="IPR016064">
    <property type="entry name" value="NAD/diacylglycerol_kinase_sf"/>
</dbReference>
<keyword evidence="6" id="KW-0963">Cytoplasm</keyword>
<dbReference type="Gene3D" id="3.40.50.10330">
    <property type="entry name" value="Probable inorganic polyphosphate/atp-NAD kinase, domain 1"/>
    <property type="match status" value="1"/>
</dbReference>
<organism evidence="7 8">
    <name type="scientific">Murimonas intestini</name>
    <dbReference type="NCBI Taxonomy" id="1337051"/>
    <lineage>
        <taxon>Bacteria</taxon>
        <taxon>Bacillati</taxon>
        <taxon>Bacillota</taxon>
        <taxon>Clostridia</taxon>
        <taxon>Lachnospirales</taxon>
        <taxon>Lachnospiraceae</taxon>
        <taxon>Murimonas</taxon>
    </lineage>
</organism>
<evidence type="ECO:0000313" key="7">
    <source>
        <dbReference type="EMBL" id="PWJ77470.1"/>
    </source>
</evidence>
<dbReference type="Pfam" id="PF01513">
    <property type="entry name" value="NAD_kinase"/>
    <property type="match status" value="1"/>
</dbReference>
<feature type="binding site" evidence="6">
    <location>
        <begin position="183"/>
        <end position="188"/>
    </location>
    <ligand>
        <name>NAD(+)</name>
        <dbReference type="ChEBI" id="CHEBI:57540"/>
    </ligand>
</feature>
<dbReference type="GO" id="GO:0005524">
    <property type="term" value="F:ATP binding"/>
    <property type="evidence" value="ECO:0007669"/>
    <property type="project" value="UniProtKB-KW"/>
</dbReference>
<dbReference type="InterPro" id="IPR002504">
    <property type="entry name" value="NADK"/>
</dbReference>
<feature type="binding site" evidence="6">
    <location>
        <position position="153"/>
    </location>
    <ligand>
        <name>NAD(+)</name>
        <dbReference type="ChEBI" id="CHEBI:57540"/>
    </ligand>
</feature>
<dbReference type="GO" id="GO:0051287">
    <property type="term" value="F:NAD binding"/>
    <property type="evidence" value="ECO:0007669"/>
    <property type="project" value="UniProtKB-ARBA"/>
</dbReference>
<evidence type="ECO:0000256" key="6">
    <source>
        <dbReference type="HAMAP-Rule" id="MF_00361"/>
    </source>
</evidence>
<feature type="active site" description="Proton acceptor" evidence="6">
    <location>
        <position position="68"/>
    </location>
</feature>
<dbReference type="Pfam" id="PF20143">
    <property type="entry name" value="NAD_kinase_C"/>
    <property type="match status" value="1"/>
</dbReference>
<dbReference type="GO" id="GO:0003951">
    <property type="term" value="F:NAD+ kinase activity"/>
    <property type="evidence" value="ECO:0007669"/>
    <property type="project" value="UniProtKB-UniRule"/>
</dbReference>
<keyword evidence="4 6" id="KW-0520">NAD</keyword>
<dbReference type="InterPro" id="IPR017437">
    <property type="entry name" value="ATP-NAD_kinase_PpnK-typ_C"/>
</dbReference>
<dbReference type="GO" id="GO:0005737">
    <property type="term" value="C:cytoplasm"/>
    <property type="evidence" value="ECO:0007669"/>
    <property type="project" value="UniProtKB-SubCell"/>
</dbReference>
<accession>A0AB73T7H2</accession>
<keyword evidence="3 6" id="KW-0521">NADP</keyword>
<comment type="subcellular location">
    <subcellularLocation>
        <location evidence="6">Cytoplasm</location>
    </subcellularLocation>
</comment>
<comment type="similarity">
    <text evidence="6">Belongs to the NAD kinase family.</text>
</comment>
<name>A0AB73T7H2_9FIRM</name>
<dbReference type="PANTHER" id="PTHR20275:SF0">
    <property type="entry name" value="NAD KINASE"/>
    <property type="match status" value="1"/>
</dbReference>
<keyword evidence="6" id="KW-0067">ATP-binding</keyword>
<evidence type="ECO:0000256" key="1">
    <source>
        <dbReference type="ARBA" id="ARBA00022679"/>
    </source>
</evidence>
<feature type="binding site" evidence="6">
    <location>
        <begin position="68"/>
        <end position="69"/>
    </location>
    <ligand>
        <name>NAD(+)</name>
        <dbReference type="ChEBI" id="CHEBI:57540"/>
    </ligand>
</feature>
<keyword evidence="6" id="KW-0547">Nucleotide-binding</keyword>
<gene>
    <name evidence="6" type="primary">nadK</name>
    <name evidence="7" type="ORF">C7383_103315</name>
</gene>
<evidence type="ECO:0000256" key="2">
    <source>
        <dbReference type="ARBA" id="ARBA00022777"/>
    </source>
</evidence>
<evidence type="ECO:0000256" key="3">
    <source>
        <dbReference type="ARBA" id="ARBA00022857"/>
    </source>
</evidence>
<proteinExistence type="inferred from homology"/>
<evidence type="ECO:0000256" key="4">
    <source>
        <dbReference type="ARBA" id="ARBA00023027"/>
    </source>
</evidence>
<comment type="caution">
    <text evidence="7">The sequence shown here is derived from an EMBL/GenBank/DDBJ whole genome shotgun (WGS) entry which is preliminary data.</text>
</comment>
<sequence>MEKFYIITNELKDPGLETTRFVQEYLQKRGKICVVREKQDETVPHSYKYTDASLVPEDVDCILVLGGDGTLLQASRDLVERELPMLGVNLGTLGYLAEIDKSGIRPALDRLIEDQYNIGRRMMIKGVAIHKNKQIMSDIALNDIVIGRYGRLRVIDFNIYVNQEFLNSYSADGVIISTPTGSTGYSLSAGGPIVSPEASLIMITPIAPHTLNTRSIVLPDDAEITIEVGAGHSTPQEGAEASFDGDSTVRLECGDQIVVTKSERYARMVKINQVSFLEVLRKKMSEQ</sequence>
<dbReference type="HAMAP" id="MF_00361">
    <property type="entry name" value="NAD_kinase"/>
    <property type="match status" value="1"/>
</dbReference>
<reference evidence="7 8" key="1">
    <citation type="submission" date="2018-05" db="EMBL/GenBank/DDBJ databases">
        <authorList>
            <person name="Goeker M."/>
            <person name="Huntemann M."/>
            <person name="Clum A."/>
            <person name="Pillay M."/>
            <person name="Palaniappan K."/>
            <person name="Varghese N."/>
            <person name="Mikhailova N."/>
            <person name="Stamatis D."/>
            <person name="Reddy T."/>
            <person name="Daum C."/>
            <person name="Shapiro N."/>
            <person name="Ivanova N."/>
            <person name="Kyrpides N."/>
            <person name="Woyke T."/>
        </authorList>
    </citation>
    <scope>NUCLEOTIDE SEQUENCE [LARGE SCALE GENOMIC DNA]</scope>
    <source>
        <strain evidence="7 8">DSM 26524</strain>
    </source>
</reference>
<comment type="catalytic activity">
    <reaction evidence="5 6">
        <text>NAD(+) + ATP = ADP + NADP(+) + H(+)</text>
        <dbReference type="Rhea" id="RHEA:18629"/>
        <dbReference type="ChEBI" id="CHEBI:15378"/>
        <dbReference type="ChEBI" id="CHEBI:30616"/>
        <dbReference type="ChEBI" id="CHEBI:57540"/>
        <dbReference type="ChEBI" id="CHEBI:58349"/>
        <dbReference type="ChEBI" id="CHEBI:456216"/>
        <dbReference type="EC" id="2.7.1.23"/>
    </reaction>
</comment>
<dbReference type="Proteomes" id="UP000245412">
    <property type="component" value="Unassembled WGS sequence"/>
</dbReference>
<comment type="cofactor">
    <cofactor evidence="6">
        <name>a divalent metal cation</name>
        <dbReference type="ChEBI" id="CHEBI:60240"/>
    </cofactor>
</comment>
<evidence type="ECO:0000313" key="8">
    <source>
        <dbReference type="Proteomes" id="UP000245412"/>
    </source>
</evidence>
<keyword evidence="8" id="KW-1185">Reference proteome</keyword>
<dbReference type="GO" id="GO:0006741">
    <property type="term" value="P:NADP+ biosynthetic process"/>
    <property type="evidence" value="ECO:0007669"/>
    <property type="project" value="UniProtKB-UniRule"/>
</dbReference>
<feature type="binding site" evidence="6">
    <location>
        <begin position="142"/>
        <end position="143"/>
    </location>
    <ligand>
        <name>NAD(+)</name>
        <dbReference type="ChEBI" id="CHEBI:57540"/>
    </ligand>
</feature>
<dbReference type="Gene3D" id="2.60.200.30">
    <property type="entry name" value="Probable inorganic polyphosphate/atp-NAD kinase, domain 2"/>
    <property type="match status" value="1"/>
</dbReference>
<dbReference type="GO" id="GO:0046872">
    <property type="term" value="F:metal ion binding"/>
    <property type="evidence" value="ECO:0007669"/>
    <property type="project" value="UniProtKB-UniRule"/>
</dbReference>
<dbReference type="RefSeq" id="WP_109625568.1">
    <property type="nucleotide sequence ID" value="NZ_CABJAT010000007.1"/>
</dbReference>
<dbReference type="EC" id="2.7.1.23" evidence="6"/>
<protein>
    <recommendedName>
        <fullName evidence="6">NAD kinase</fullName>
        <ecNumber evidence="6">2.7.1.23</ecNumber>
    </recommendedName>
    <alternativeName>
        <fullName evidence="6">ATP-dependent NAD kinase</fullName>
    </alternativeName>
</protein>
<dbReference type="SUPFAM" id="SSF111331">
    <property type="entry name" value="NAD kinase/diacylglycerol kinase-like"/>
    <property type="match status" value="1"/>
</dbReference>
<feature type="binding site" evidence="6">
    <location>
        <position position="172"/>
    </location>
    <ligand>
        <name>NAD(+)</name>
        <dbReference type="ChEBI" id="CHEBI:57540"/>
    </ligand>
</feature>